<proteinExistence type="predicted"/>
<dbReference type="Proteomes" id="UP000198983">
    <property type="component" value="Chromosome I"/>
</dbReference>
<reference evidence="1 2" key="1">
    <citation type="submission" date="2016-10" db="EMBL/GenBank/DDBJ databases">
        <authorList>
            <person name="de Groot N.N."/>
        </authorList>
    </citation>
    <scope>NUCLEOTIDE SEQUENCE [LARGE SCALE GENOMIC DNA]</scope>
    <source>
        <strain evidence="1 2">DSM 22024</strain>
    </source>
</reference>
<evidence type="ECO:0008006" key="3">
    <source>
        <dbReference type="Google" id="ProtNLM"/>
    </source>
</evidence>
<sequence length="227" mass="25174">MAVGQEADQSSVIIVDDRSYLRKLVRTRWLDEHDDLVAVLLEYGCDRHPEDTIVVSETVSLLLTGRSLLVESFQPRWDARLLARFVRPHHDTLGLSIPSKMQWVLHTVGRPRIYTAAVAAAVTRLFGVQGTFYRIAGDPARQIDGGCPPYQDRLLPPFHPAEAVELCNELQTKLGNPVAIADINDFGGSIRAVSSRSLPATTLKRVLADNPMGQLRRGTPFILVRAT</sequence>
<keyword evidence="2" id="KW-1185">Reference proteome</keyword>
<dbReference type="SUPFAM" id="SSF144010">
    <property type="entry name" value="CofE-like"/>
    <property type="match status" value="1"/>
</dbReference>
<gene>
    <name evidence="1" type="ORF">SAMN04489717_3365</name>
</gene>
<evidence type="ECO:0000313" key="2">
    <source>
        <dbReference type="Proteomes" id="UP000198983"/>
    </source>
</evidence>
<dbReference type="EMBL" id="LT629732">
    <property type="protein sequence ID" value="SDS64465.1"/>
    <property type="molecule type" value="Genomic_DNA"/>
</dbReference>
<accession>A0A1H1TVX6</accession>
<name>A0A1H1TVX6_9ACTN</name>
<dbReference type="AlphaFoldDB" id="A0A1H1TVX6"/>
<evidence type="ECO:0000313" key="1">
    <source>
        <dbReference type="EMBL" id="SDS64465.1"/>
    </source>
</evidence>
<organism evidence="1 2">
    <name type="scientific">Actinopolymorpha singaporensis</name>
    <dbReference type="NCBI Taxonomy" id="117157"/>
    <lineage>
        <taxon>Bacteria</taxon>
        <taxon>Bacillati</taxon>
        <taxon>Actinomycetota</taxon>
        <taxon>Actinomycetes</taxon>
        <taxon>Propionibacteriales</taxon>
        <taxon>Actinopolymorphaceae</taxon>
        <taxon>Actinopolymorpha</taxon>
    </lineage>
</organism>
<protein>
    <recommendedName>
        <fullName evidence="3">F420-0:Gamma-glutamyl ligase</fullName>
    </recommendedName>
</protein>